<protein>
    <recommendedName>
        <fullName evidence="4">Hydrophobin</fullName>
    </recommendedName>
</protein>
<organism evidence="2 3">
    <name type="scientific">Penicillium citrinum</name>
    <dbReference type="NCBI Taxonomy" id="5077"/>
    <lineage>
        <taxon>Eukaryota</taxon>
        <taxon>Fungi</taxon>
        <taxon>Dikarya</taxon>
        <taxon>Ascomycota</taxon>
        <taxon>Pezizomycotina</taxon>
        <taxon>Eurotiomycetes</taxon>
        <taxon>Eurotiomycetidae</taxon>
        <taxon>Eurotiales</taxon>
        <taxon>Aspergillaceae</taxon>
        <taxon>Penicillium</taxon>
    </lineage>
</organism>
<dbReference type="RefSeq" id="XP_056504979.1">
    <property type="nucleotide sequence ID" value="XM_056639222.1"/>
</dbReference>
<proteinExistence type="predicted"/>
<feature type="signal peptide" evidence="1">
    <location>
        <begin position="1"/>
        <end position="23"/>
    </location>
</feature>
<dbReference type="GeneID" id="81378389"/>
<accession>A0A9W9TWG6</accession>
<gene>
    <name evidence="2" type="ORF">N7469_000302</name>
</gene>
<dbReference type="AlphaFoldDB" id="A0A9W9TWG6"/>
<dbReference type="Proteomes" id="UP001147733">
    <property type="component" value="Unassembled WGS sequence"/>
</dbReference>
<feature type="chain" id="PRO_5040931382" description="Hydrophobin" evidence="1">
    <location>
        <begin position="24"/>
        <end position="113"/>
    </location>
</feature>
<reference evidence="2" key="2">
    <citation type="journal article" date="2023" name="IMA Fungus">
        <title>Comparative genomic study of the Penicillium genus elucidates a diverse pangenome and 15 lateral gene transfer events.</title>
        <authorList>
            <person name="Petersen C."/>
            <person name="Sorensen T."/>
            <person name="Nielsen M.R."/>
            <person name="Sondergaard T.E."/>
            <person name="Sorensen J.L."/>
            <person name="Fitzpatrick D.A."/>
            <person name="Frisvad J.C."/>
            <person name="Nielsen K.L."/>
        </authorList>
    </citation>
    <scope>NUCLEOTIDE SEQUENCE</scope>
    <source>
        <strain evidence="2">IBT 23319</strain>
    </source>
</reference>
<dbReference type="EMBL" id="JAPQKT010000001">
    <property type="protein sequence ID" value="KAJ5241975.1"/>
    <property type="molecule type" value="Genomic_DNA"/>
</dbReference>
<reference evidence="2" key="1">
    <citation type="submission" date="2022-11" db="EMBL/GenBank/DDBJ databases">
        <authorList>
            <person name="Petersen C."/>
        </authorList>
    </citation>
    <scope>NUCLEOTIDE SEQUENCE</scope>
    <source>
        <strain evidence="2">IBT 23319</strain>
    </source>
</reference>
<evidence type="ECO:0000256" key="1">
    <source>
        <dbReference type="SAM" id="SignalP"/>
    </source>
</evidence>
<evidence type="ECO:0008006" key="4">
    <source>
        <dbReference type="Google" id="ProtNLM"/>
    </source>
</evidence>
<sequence length="113" mass="12243">MPWLLLQALSALLLLRTGTRVQAKEVCTFGNAACCTIFKNEEEKSLLDFDLLKDGLVKKLIGHEDSACMSFDLIGQINILGFASSPHEEPYCNQTAACCSGHECHAIGAIDGK</sequence>
<evidence type="ECO:0000313" key="2">
    <source>
        <dbReference type="EMBL" id="KAJ5241975.1"/>
    </source>
</evidence>
<dbReference type="OrthoDB" id="4468925at2759"/>
<name>A0A9W9TWG6_PENCI</name>
<comment type="caution">
    <text evidence="2">The sequence shown here is derived from an EMBL/GenBank/DDBJ whole genome shotgun (WGS) entry which is preliminary data.</text>
</comment>
<keyword evidence="1" id="KW-0732">Signal</keyword>
<evidence type="ECO:0000313" key="3">
    <source>
        <dbReference type="Proteomes" id="UP001147733"/>
    </source>
</evidence>
<keyword evidence="3" id="KW-1185">Reference proteome</keyword>